<dbReference type="InterPro" id="IPR009057">
    <property type="entry name" value="Homeodomain-like_sf"/>
</dbReference>
<dbReference type="PANTHER" id="PTHR30055:SF151">
    <property type="entry name" value="TRANSCRIPTIONAL REGULATORY PROTEIN"/>
    <property type="match status" value="1"/>
</dbReference>
<comment type="caution">
    <text evidence="6">The sequence shown here is derived from an EMBL/GenBank/DDBJ whole genome shotgun (WGS) entry which is preliminary data.</text>
</comment>
<dbReference type="RefSeq" id="WP_049700533.1">
    <property type="nucleotide sequence ID" value="NZ_LDTZ01000022.1"/>
</dbReference>
<evidence type="ECO:0000313" key="7">
    <source>
        <dbReference type="Proteomes" id="UP000037247"/>
    </source>
</evidence>
<dbReference type="Gene3D" id="1.10.357.10">
    <property type="entry name" value="Tetracycline Repressor, domain 2"/>
    <property type="match status" value="1"/>
</dbReference>
<gene>
    <name evidence="6" type="ORF">ABW18_18850</name>
</gene>
<keyword evidence="2 4" id="KW-0238">DNA-binding</keyword>
<dbReference type="Pfam" id="PF00440">
    <property type="entry name" value="TetR_N"/>
    <property type="match status" value="1"/>
</dbReference>
<dbReference type="EMBL" id="LDTZ01000022">
    <property type="protein sequence ID" value="KNA89750.1"/>
    <property type="molecule type" value="Genomic_DNA"/>
</dbReference>
<sequence>MADERAPKLTTELIVDTAINVADRDGLPALSMRRIADELGVGAMSLYRHISDKDALLEAMAEEIGRRFPYPVDEAGPWSWRERVAIAVDIDWQLYRRHPWVVLAYSAPRYSFGVDALEGLDWLAAGFTELGIDITTATEMALTLWSYVNGVALAQVSEELLDASPGEHPSGLADLIAGRVTSRLPHLSTLSDAADATRLNDPRALLDAGVDYLCAGFEARAASSKS</sequence>
<evidence type="ECO:0000313" key="6">
    <source>
        <dbReference type="EMBL" id="KNA89750.1"/>
    </source>
</evidence>
<dbReference type="Pfam" id="PF02909">
    <property type="entry name" value="TetR_C_1"/>
    <property type="match status" value="1"/>
</dbReference>
<evidence type="ECO:0000256" key="4">
    <source>
        <dbReference type="PROSITE-ProRule" id="PRU00335"/>
    </source>
</evidence>
<evidence type="ECO:0000259" key="5">
    <source>
        <dbReference type="PROSITE" id="PS50977"/>
    </source>
</evidence>
<dbReference type="InterPro" id="IPR036271">
    <property type="entry name" value="Tet_transcr_reg_TetR-rel_C_sf"/>
</dbReference>
<proteinExistence type="predicted"/>
<dbReference type="InterPro" id="IPR001647">
    <property type="entry name" value="HTH_TetR"/>
</dbReference>
<evidence type="ECO:0000256" key="2">
    <source>
        <dbReference type="ARBA" id="ARBA00023125"/>
    </source>
</evidence>
<dbReference type="Proteomes" id="UP000037247">
    <property type="component" value="Unassembled WGS sequence"/>
</dbReference>
<accession>A0ABR5I811</accession>
<evidence type="ECO:0000256" key="1">
    <source>
        <dbReference type="ARBA" id="ARBA00023015"/>
    </source>
</evidence>
<keyword evidence="1" id="KW-0805">Transcription regulation</keyword>
<feature type="DNA-binding region" description="H-T-H motif" evidence="4">
    <location>
        <begin position="31"/>
        <end position="50"/>
    </location>
</feature>
<name>A0ABR5I811_9ACTN</name>
<organism evidence="6 7">
    <name type="scientific">Gordonia jacobaea</name>
    <dbReference type="NCBI Taxonomy" id="122202"/>
    <lineage>
        <taxon>Bacteria</taxon>
        <taxon>Bacillati</taxon>
        <taxon>Actinomycetota</taxon>
        <taxon>Actinomycetes</taxon>
        <taxon>Mycobacteriales</taxon>
        <taxon>Gordoniaceae</taxon>
        <taxon>Gordonia</taxon>
    </lineage>
</organism>
<reference evidence="6 7" key="1">
    <citation type="submission" date="2015-05" db="EMBL/GenBank/DDBJ databases">
        <title>Draft genome sequence of the bacterium Gordonia jacobaea a new member of the Gordonia genus.</title>
        <authorList>
            <person name="Jimenez-Galisteo G."/>
            <person name="Dominguez A."/>
            <person name="Munoz E."/>
            <person name="Vinas M."/>
        </authorList>
    </citation>
    <scope>NUCLEOTIDE SEQUENCE [LARGE SCALE GENOMIC DNA]</scope>
    <source>
        <strain evidence="7">mv1</strain>
    </source>
</reference>
<evidence type="ECO:0000256" key="3">
    <source>
        <dbReference type="ARBA" id="ARBA00023163"/>
    </source>
</evidence>
<dbReference type="Gene3D" id="1.10.10.60">
    <property type="entry name" value="Homeodomain-like"/>
    <property type="match status" value="1"/>
</dbReference>
<dbReference type="PROSITE" id="PS50977">
    <property type="entry name" value="HTH_TETR_2"/>
    <property type="match status" value="1"/>
</dbReference>
<dbReference type="SUPFAM" id="SSF48498">
    <property type="entry name" value="Tetracyclin repressor-like, C-terminal domain"/>
    <property type="match status" value="1"/>
</dbReference>
<dbReference type="PANTHER" id="PTHR30055">
    <property type="entry name" value="HTH-TYPE TRANSCRIPTIONAL REGULATOR RUTR"/>
    <property type="match status" value="1"/>
</dbReference>
<keyword evidence="3" id="KW-0804">Transcription</keyword>
<keyword evidence="7" id="KW-1185">Reference proteome</keyword>
<dbReference type="SUPFAM" id="SSF46689">
    <property type="entry name" value="Homeodomain-like"/>
    <property type="match status" value="1"/>
</dbReference>
<dbReference type="InterPro" id="IPR004111">
    <property type="entry name" value="Repressor_TetR_C"/>
</dbReference>
<feature type="domain" description="HTH tetR-type" evidence="5">
    <location>
        <begin position="8"/>
        <end position="68"/>
    </location>
</feature>
<protein>
    <submittedName>
        <fullName evidence="6">TetR family transcriptional regulator</fullName>
    </submittedName>
</protein>
<dbReference type="InterPro" id="IPR050109">
    <property type="entry name" value="HTH-type_TetR-like_transc_reg"/>
</dbReference>